<gene>
    <name evidence="1" type="ORF">DCAF_LOCUS8917</name>
</gene>
<name>A0AAV1RDU6_9ROSI</name>
<evidence type="ECO:0000313" key="1">
    <source>
        <dbReference type="EMBL" id="CAK7332313.1"/>
    </source>
</evidence>
<evidence type="ECO:0000313" key="2">
    <source>
        <dbReference type="Proteomes" id="UP001314170"/>
    </source>
</evidence>
<accession>A0AAV1RDU6</accession>
<organism evidence="1 2">
    <name type="scientific">Dovyalis caffra</name>
    <dbReference type="NCBI Taxonomy" id="77055"/>
    <lineage>
        <taxon>Eukaryota</taxon>
        <taxon>Viridiplantae</taxon>
        <taxon>Streptophyta</taxon>
        <taxon>Embryophyta</taxon>
        <taxon>Tracheophyta</taxon>
        <taxon>Spermatophyta</taxon>
        <taxon>Magnoliopsida</taxon>
        <taxon>eudicotyledons</taxon>
        <taxon>Gunneridae</taxon>
        <taxon>Pentapetalae</taxon>
        <taxon>rosids</taxon>
        <taxon>fabids</taxon>
        <taxon>Malpighiales</taxon>
        <taxon>Salicaceae</taxon>
        <taxon>Flacourtieae</taxon>
        <taxon>Dovyalis</taxon>
    </lineage>
</organism>
<sequence>MARRTMVDGLGAARSGWIVGLEARSGGCGGVAIKNNGLALRCGRSGGVDRRRDMVVNGGSALKSCYEMDQ</sequence>
<dbReference type="Proteomes" id="UP001314170">
    <property type="component" value="Unassembled WGS sequence"/>
</dbReference>
<proteinExistence type="predicted"/>
<dbReference type="EMBL" id="CAWUPB010000913">
    <property type="protein sequence ID" value="CAK7332313.1"/>
    <property type="molecule type" value="Genomic_DNA"/>
</dbReference>
<protein>
    <submittedName>
        <fullName evidence="1">Uncharacterized protein</fullName>
    </submittedName>
</protein>
<keyword evidence="2" id="KW-1185">Reference proteome</keyword>
<dbReference type="AlphaFoldDB" id="A0AAV1RDU6"/>
<reference evidence="1 2" key="1">
    <citation type="submission" date="2024-01" db="EMBL/GenBank/DDBJ databases">
        <authorList>
            <person name="Waweru B."/>
        </authorList>
    </citation>
    <scope>NUCLEOTIDE SEQUENCE [LARGE SCALE GENOMIC DNA]</scope>
</reference>
<comment type="caution">
    <text evidence="1">The sequence shown here is derived from an EMBL/GenBank/DDBJ whole genome shotgun (WGS) entry which is preliminary data.</text>
</comment>